<gene>
    <name evidence="1" type="ORF">LOAG_13286</name>
</gene>
<reference evidence="1" key="1">
    <citation type="submission" date="2012-04" db="EMBL/GenBank/DDBJ databases">
        <title>The Genome Sequence of Loa loa.</title>
        <authorList>
            <consortium name="The Broad Institute Genome Sequencing Platform"/>
            <consortium name="Broad Institute Genome Sequencing Center for Infectious Disease"/>
            <person name="Nutman T.B."/>
            <person name="Fink D.L."/>
            <person name="Russ C."/>
            <person name="Young S."/>
            <person name="Zeng Q."/>
            <person name="Gargeya S."/>
            <person name="Alvarado L."/>
            <person name="Berlin A."/>
            <person name="Chapman S.B."/>
            <person name="Chen Z."/>
            <person name="Freedman E."/>
            <person name="Gellesch M."/>
            <person name="Goldberg J."/>
            <person name="Griggs A."/>
            <person name="Gujja S."/>
            <person name="Heilman E.R."/>
            <person name="Heiman D."/>
            <person name="Howarth C."/>
            <person name="Mehta T."/>
            <person name="Neiman D."/>
            <person name="Pearson M."/>
            <person name="Roberts A."/>
            <person name="Saif S."/>
            <person name="Shea T."/>
            <person name="Shenoy N."/>
            <person name="Sisk P."/>
            <person name="Stolte C."/>
            <person name="Sykes S."/>
            <person name="White J."/>
            <person name="Yandava C."/>
            <person name="Haas B."/>
            <person name="Henn M.R."/>
            <person name="Nusbaum C."/>
            <person name="Birren B."/>
        </authorList>
    </citation>
    <scope>NUCLEOTIDE SEQUENCE [LARGE SCALE GENOMIC DNA]</scope>
</reference>
<dbReference type="EMBL" id="JH712299">
    <property type="protein sequence ID" value="EFO15226.2"/>
    <property type="molecule type" value="Genomic_DNA"/>
</dbReference>
<dbReference type="RefSeq" id="XP_003148843.2">
    <property type="nucleotide sequence ID" value="XM_003148795.2"/>
</dbReference>
<dbReference type="OrthoDB" id="5874993at2759"/>
<proteinExistence type="predicted"/>
<dbReference type="KEGG" id="loa:LOAG_13286"/>
<accession>A0A1S0TK57</accession>
<sequence length="55" mass="6162">MEDSSKMLEATKLANKTETVFIDDANAAHYFMYSNIIGYGRSVTETANLINDRLS</sequence>
<protein>
    <submittedName>
        <fullName evidence="1">Uncharacterized protein</fullName>
    </submittedName>
</protein>
<evidence type="ECO:0000313" key="1">
    <source>
        <dbReference type="EMBL" id="EFO15226.2"/>
    </source>
</evidence>
<name>A0A1S0TK57_LOALO</name>
<organism evidence="1">
    <name type="scientific">Loa loa</name>
    <name type="common">Eye worm</name>
    <name type="synonym">Filaria loa</name>
    <dbReference type="NCBI Taxonomy" id="7209"/>
    <lineage>
        <taxon>Eukaryota</taxon>
        <taxon>Metazoa</taxon>
        <taxon>Ecdysozoa</taxon>
        <taxon>Nematoda</taxon>
        <taxon>Chromadorea</taxon>
        <taxon>Rhabditida</taxon>
        <taxon>Spirurina</taxon>
        <taxon>Spiruromorpha</taxon>
        <taxon>Filarioidea</taxon>
        <taxon>Onchocercidae</taxon>
        <taxon>Loa</taxon>
    </lineage>
</organism>
<dbReference type="CTD" id="9950757"/>
<dbReference type="AlphaFoldDB" id="A0A1S0TK57"/>
<dbReference type="GeneID" id="9950757"/>
<dbReference type="InParanoid" id="A0A1S0TK57"/>